<feature type="compositionally biased region" description="Basic and acidic residues" evidence="1">
    <location>
        <begin position="426"/>
        <end position="435"/>
    </location>
</feature>
<dbReference type="InterPro" id="IPR025451">
    <property type="entry name" value="DUF4211"/>
</dbReference>
<dbReference type="Proteomes" id="UP001363622">
    <property type="component" value="Unassembled WGS sequence"/>
</dbReference>
<sequence>MPPTGLTSGCCKWGHHVTPRLRIPFLMICASIRWQPLTTPHLAQPCAQLNDVFIFSYPAFHSSQVDVAVDFQHVTQYSIIRSLVNVMSSRPPRRTRQSCLEFTPVSSSSPAAAQLSPDVRHRAGIVDYDESPRKKQRTSEGQKPAGINNFGPLTPKSSLPKDFSGALGSTTRANPGSPALSDQGEVIENSDSSEDEPLPTSQRRSNTFFNSSTQKSQRKLNLAGSKDKASPAQAAGESSSEDELPTSAARRRQASASKDNTRMTRAKAQGNSNGSLKSHRHEPRLSRLSRGTKQAPMVILDDDLGEAESSGDEMMASSPGVRARGSGRRPVEAYSEEEESDEIEPTPRRRRRNARSTPSSASDDDDLPASRTRRIKRQNADPDSEDENKNGHRRKQQEQEDLQEDLEFLGTPAKKARSRKSPRQKTARELALEKLKRSRAGQNIDAVEEDQPEPSRRRALYDTESESESETVQELDEEEEEEDVDEDVDQDETRPAIYQASSMAMFQEDDDDQDFLVEDEDEPLGAPDEEAQIPLQFTSTSRMKGKDLFKYAVEWMVQKKLNPGFSMNDEIYTLTFHKLDDEANTMSGSKFTSSAWIKDFTRALHARPFIEVTEITGINRSLLAAHCGACNRTNHPATFDIRFTGKPYHRESLEELDDDGDDEDEDDDDGEDNESFNSQGLSIPSADHIFHTGVHCKTNAQTAHALAHWRYHLNEWVVDWLRAEDHLTAEKIVERDNMSTGQRRRYANEVVDDMAERGEIQLLYKHFRAEIDTARNAKQASWGRYKR</sequence>
<gene>
    <name evidence="3" type="ORF">IWZ03DRAFT_191202</name>
</gene>
<feature type="region of interest" description="Disordered" evidence="1">
    <location>
        <begin position="95"/>
        <end position="492"/>
    </location>
</feature>
<feature type="compositionally biased region" description="Basic and acidic residues" evidence="1">
    <location>
        <begin position="130"/>
        <end position="140"/>
    </location>
</feature>
<feature type="compositionally biased region" description="Low complexity" evidence="1">
    <location>
        <begin position="104"/>
        <end position="117"/>
    </location>
</feature>
<accession>A0ABR1KK93</accession>
<feature type="compositionally biased region" description="Acidic residues" evidence="1">
    <location>
        <begin position="334"/>
        <end position="344"/>
    </location>
</feature>
<feature type="compositionally biased region" description="Acidic residues" evidence="1">
    <location>
        <begin position="654"/>
        <end position="674"/>
    </location>
</feature>
<evidence type="ECO:0000313" key="4">
    <source>
        <dbReference type="Proteomes" id="UP001363622"/>
    </source>
</evidence>
<dbReference type="Pfam" id="PF13926">
    <property type="entry name" value="DUF4211"/>
    <property type="match status" value="1"/>
</dbReference>
<dbReference type="PANTHER" id="PTHR14689:SF0">
    <property type="entry name" value="COILED-COIL DOMAIN-CONTAINING PROTEIN 82"/>
    <property type="match status" value="1"/>
</dbReference>
<reference evidence="3 4" key="1">
    <citation type="submission" date="2024-04" db="EMBL/GenBank/DDBJ databases">
        <title>Phyllosticta paracitricarpa is synonymous to the EU quarantine fungus P. citricarpa based on phylogenomic analyses.</title>
        <authorList>
            <consortium name="Lawrence Berkeley National Laboratory"/>
            <person name="Van Ingen-Buijs V.A."/>
            <person name="Van Westerhoven A.C."/>
            <person name="Haridas S."/>
            <person name="Skiadas P."/>
            <person name="Martin F."/>
            <person name="Groenewald J.Z."/>
            <person name="Crous P.W."/>
            <person name="Seidl M.F."/>
        </authorList>
    </citation>
    <scope>NUCLEOTIDE SEQUENCE [LARGE SCALE GENOMIC DNA]</scope>
    <source>
        <strain evidence="3 4">CBS 123371</strain>
    </source>
</reference>
<evidence type="ECO:0000256" key="1">
    <source>
        <dbReference type="SAM" id="MobiDB-lite"/>
    </source>
</evidence>
<name>A0ABR1KK93_9PEZI</name>
<feature type="compositionally biased region" description="Polar residues" evidence="1">
    <location>
        <begin position="199"/>
        <end position="215"/>
    </location>
</feature>
<feature type="compositionally biased region" description="Acidic residues" evidence="1">
    <location>
        <begin position="463"/>
        <end position="490"/>
    </location>
</feature>
<dbReference type="EMBL" id="JBBPHU010000006">
    <property type="protein sequence ID" value="KAK7516506.1"/>
    <property type="molecule type" value="Genomic_DNA"/>
</dbReference>
<evidence type="ECO:0000313" key="3">
    <source>
        <dbReference type="EMBL" id="KAK7516506.1"/>
    </source>
</evidence>
<feature type="compositionally biased region" description="Acidic residues" evidence="1">
    <location>
        <begin position="300"/>
        <end position="311"/>
    </location>
</feature>
<feature type="region of interest" description="Disordered" evidence="1">
    <location>
        <begin position="652"/>
        <end position="682"/>
    </location>
</feature>
<comment type="caution">
    <text evidence="3">The sequence shown here is derived from an EMBL/GenBank/DDBJ whole genome shotgun (WGS) entry which is preliminary data.</text>
</comment>
<proteinExistence type="predicted"/>
<protein>
    <recommendedName>
        <fullName evidence="2">DUF4211 domain-containing protein</fullName>
    </recommendedName>
</protein>
<feature type="compositionally biased region" description="Basic residues" evidence="1">
    <location>
        <begin position="414"/>
        <end position="425"/>
    </location>
</feature>
<feature type="domain" description="DUF4211" evidence="2">
    <location>
        <begin position="514"/>
        <end position="653"/>
    </location>
</feature>
<keyword evidence="4" id="KW-1185">Reference proteome</keyword>
<dbReference type="PANTHER" id="PTHR14689">
    <property type="entry name" value="PHORBOL-ESTER_DAG-TYPE DOMAIN-CONTAINING PROTEIN"/>
    <property type="match status" value="1"/>
</dbReference>
<organism evidence="3 4">
    <name type="scientific">Phyllosticta citriasiana</name>
    <dbReference type="NCBI Taxonomy" id="595635"/>
    <lineage>
        <taxon>Eukaryota</taxon>
        <taxon>Fungi</taxon>
        <taxon>Dikarya</taxon>
        <taxon>Ascomycota</taxon>
        <taxon>Pezizomycotina</taxon>
        <taxon>Dothideomycetes</taxon>
        <taxon>Dothideomycetes incertae sedis</taxon>
        <taxon>Botryosphaeriales</taxon>
        <taxon>Phyllostictaceae</taxon>
        <taxon>Phyllosticta</taxon>
    </lineage>
</organism>
<evidence type="ECO:0000259" key="2">
    <source>
        <dbReference type="Pfam" id="PF13926"/>
    </source>
</evidence>